<keyword evidence="3" id="KW-1185">Reference proteome</keyword>
<name>A0A0N4YBL5_NIPBR</name>
<dbReference type="Gene3D" id="1.10.1380.10">
    <property type="entry name" value="Neutral endopeptidase , domain2"/>
    <property type="match status" value="1"/>
</dbReference>
<dbReference type="EMBL" id="UYSL01021166">
    <property type="protein sequence ID" value="VDL77454.1"/>
    <property type="molecule type" value="Genomic_DNA"/>
</dbReference>
<feature type="chain" id="PRO_5043125472" evidence="1">
    <location>
        <begin position="17"/>
        <end position="101"/>
    </location>
</feature>
<dbReference type="Proteomes" id="UP000271162">
    <property type="component" value="Unassembled WGS sequence"/>
</dbReference>
<organism evidence="4">
    <name type="scientific">Nippostrongylus brasiliensis</name>
    <name type="common">Rat hookworm</name>
    <dbReference type="NCBI Taxonomy" id="27835"/>
    <lineage>
        <taxon>Eukaryota</taxon>
        <taxon>Metazoa</taxon>
        <taxon>Ecdysozoa</taxon>
        <taxon>Nematoda</taxon>
        <taxon>Chromadorea</taxon>
        <taxon>Rhabditida</taxon>
        <taxon>Rhabditina</taxon>
        <taxon>Rhabditomorpha</taxon>
        <taxon>Strongyloidea</taxon>
        <taxon>Heligmosomidae</taxon>
        <taxon>Nippostrongylus</taxon>
    </lineage>
</organism>
<protein>
    <submittedName>
        <fullName evidence="4">Alginate_lyase domain-containing protein</fullName>
    </submittedName>
</protein>
<accession>A0A0N4YBL5</accession>
<sequence length="101" mass="11505">MRWVALLLPLCYSCASEDALNTEGYKIASDLLTKSINFSQRSVIWPMLHGDDKWQPKDYNLTALMKLMSARAVHAFASFDATPDERNVSRRILRVNSVTKD</sequence>
<feature type="signal peptide" evidence="1">
    <location>
        <begin position="1"/>
        <end position="16"/>
    </location>
</feature>
<keyword evidence="1" id="KW-0732">Signal</keyword>
<reference evidence="2 3" key="2">
    <citation type="submission" date="2018-11" db="EMBL/GenBank/DDBJ databases">
        <authorList>
            <consortium name="Pathogen Informatics"/>
        </authorList>
    </citation>
    <scope>NUCLEOTIDE SEQUENCE [LARGE SCALE GENOMIC DNA]</scope>
</reference>
<reference evidence="4" key="1">
    <citation type="submission" date="2017-02" db="UniProtKB">
        <authorList>
            <consortium name="WormBaseParasite"/>
        </authorList>
    </citation>
    <scope>IDENTIFICATION</scope>
</reference>
<evidence type="ECO:0000313" key="2">
    <source>
        <dbReference type="EMBL" id="VDL77454.1"/>
    </source>
</evidence>
<dbReference type="InterPro" id="IPR042089">
    <property type="entry name" value="Peptidase_M13_dom_2"/>
</dbReference>
<dbReference type="WBParaSite" id="NBR_0001386401-mRNA-1">
    <property type="protein sequence ID" value="NBR_0001386401-mRNA-1"/>
    <property type="gene ID" value="NBR_0001386401"/>
</dbReference>
<evidence type="ECO:0000313" key="4">
    <source>
        <dbReference type="WBParaSite" id="NBR_0001386401-mRNA-1"/>
    </source>
</evidence>
<gene>
    <name evidence="2" type="ORF">NBR_LOCUS13865</name>
</gene>
<proteinExistence type="predicted"/>
<evidence type="ECO:0000313" key="3">
    <source>
        <dbReference type="Proteomes" id="UP000271162"/>
    </source>
</evidence>
<evidence type="ECO:0000256" key="1">
    <source>
        <dbReference type="SAM" id="SignalP"/>
    </source>
</evidence>
<dbReference type="AlphaFoldDB" id="A0A0N4YBL5"/>